<comment type="subcellular location">
    <subcellularLocation>
        <location evidence="1">Membrane</location>
        <topology evidence="1">Multi-pass membrane protein</topology>
    </subcellularLocation>
</comment>
<evidence type="ECO:0000256" key="4">
    <source>
        <dbReference type="ARBA" id="ARBA00023136"/>
    </source>
</evidence>
<dbReference type="GO" id="GO:0005886">
    <property type="term" value="C:plasma membrane"/>
    <property type="evidence" value="ECO:0007669"/>
    <property type="project" value="TreeGrafter"/>
</dbReference>
<evidence type="ECO:0000313" key="6">
    <source>
        <dbReference type="Proteomes" id="UP001152795"/>
    </source>
</evidence>
<keyword evidence="6" id="KW-1185">Reference proteome</keyword>
<name>A0A6S7K7I8_PARCT</name>
<evidence type="ECO:0000256" key="1">
    <source>
        <dbReference type="ARBA" id="ARBA00004141"/>
    </source>
</evidence>
<dbReference type="EMBL" id="CACRXK020024537">
    <property type="protein sequence ID" value="CAB4038744.1"/>
    <property type="molecule type" value="Genomic_DNA"/>
</dbReference>
<dbReference type="PROSITE" id="PS50922">
    <property type="entry name" value="TLC"/>
    <property type="match status" value="1"/>
</dbReference>
<evidence type="ECO:0000256" key="2">
    <source>
        <dbReference type="ARBA" id="ARBA00022692"/>
    </source>
</evidence>
<reference evidence="5" key="1">
    <citation type="submission" date="2020-04" db="EMBL/GenBank/DDBJ databases">
        <authorList>
            <person name="Alioto T."/>
            <person name="Alioto T."/>
            <person name="Gomez Garrido J."/>
        </authorList>
    </citation>
    <scope>NUCLEOTIDE SEQUENCE</scope>
    <source>
        <strain evidence="5">A484AB</strain>
    </source>
</reference>
<dbReference type="PANTHER" id="PTHR13439">
    <property type="entry name" value="CT120 PROTEIN"/>
    <property type="match status" value="1"/>
</dbReference>
<keyword evidence="3" id="KW-1133">Transmembrane helix</keyword>
<dbReference type="AlphaFoldDB" id="A0A6S7K7I8"/>
<gene>
    <name evidence="5" type="ORF">PACLA_8A005612</name>
</gene>
<evidence type="ECO:0000313" key="5">
    <source>
        <dbReference type="EMBL" id="CAB4038744.1"/>
    </source>
</evidence>
<sequence length="275" mass="31920">MASWMYISLISMLFFKTINKMIVHLFPPPVQLRVQWRKVWLWENLVTSLVHSIISATLSIYSIYITPSMTRDMINTRNNLLYYTLAISIGYFVYDVIDLSVNDRQRSLCIIIHHMLVLSSFLLCVIGNKLLPFAIFALLVEVNSIFLHTRRLMRMSEFDPNGVAFKINRVLLVITFISFRFISCVWVTIRLVINQHAINRFIFAVGFGGLCIAIVQNFFLLQQLWSSDVKSSNDHISQTQNRKTAVERDYNANKRSGSEDLKDILRMTNTCHPTE</sequence>
<evidence type="ECO:0000256" key="3">
    <source>
        <dbReference type="ARBA" id="ARBA00022989"/>
    </source>
</evidence>
<dbReference type="Proteomes" id="UP001152795">
    <property type="component" value="Unassembled WGS sequence"/>
</dbReference>
<keyword evidence="2" id="KW-0812">Transmembrane</keyword>
<dbReference type="InterPro" id="IPR050846">
    <property type="entry name" value="TLCD"/>
</dbReference>
<dbReference type="OrthoDB" id="10266980at2759"/>
<dbReference type="GO" id="GO:0007009">
    <property type="term" value="P:plasma membrane organization"/>
    <property type="evidence" value="ECO:0007669"/>
    <property type="project" value="TreeGrafter"/>
</dbReference>
<dbReference type="GO" id="GO:0071709">
    <property type="term" value="P:membrane assembly"/>
    <property type="evidence" value="ECO:0007669"/>
    <property type="project" value="TreeGrafter"/>
</dbReference>
<dbReference type="GO" id="GO:0097035">
    <property type="term" value="P:regulation of membrane lipid distribution"/>
    <property type="evidence" value="ECO:0007669"/>
    <property type="project" value="TreeGrafter"/>
</dbReference>
<keyword evidence="4" id="KW-0472">Membrane</keyword>
<dbReference type="GO" id="GO:0055091">
    <property type="term" value="P:phospholipid homeostasis"/>
    <property type="evidence" value="ECO:0007669"/>
    <property type="project" value="TreeGrafter"/>
</dbReference>
<dbReference type="PANTHER" id="PTHR13439:SF4">
    <property type="entry name" value="TLC DOMAIN-CONTAINING PROTEIN"/>
    <property type="match status" value="1"/>
</dbReference>
<protein>
    <submittedName>
        <fullName evidence="5">TLC domain-containing 2-like</fullName>
    </submittedName>
</protein>
<organism evidence="5 6">
    <name type="scientific">Paramuricea clavata</name>
    <name type="common">Red gorgonian</name>
    <name type="synonym">Violescent sea-whip</name>
    <dbReference type="NCBI Taxonomy" id="317549"/>
    <lineage>
        <taxon>Eukaryota</taxon>
        <taxon>Metazoa</taxon>
        <taxon>Cnidaria</taxon>
        <taxon>Anthozoa</taxon>
        <taxon>Octocorallia</taxon>
        <taxon>Malacalcyonacea</taxon>
        <taxon>Plexauridae</taxon>
        <taxon>Paramuricea</taxon>
    </lineage>
</organism>
<accession>A0A6S7K7I8</accession>
<dbReference type="Pfam" id="PF03798">
    <property type="entry name" value="TRAM_LAG1_CLN8"/>
    <property type="match status" value="1"/>
</dbReference>
<dbReference type="InterPro" id="IPR006634">
    <property type="entry name" value="TLC-dom"/>
</dbReference>
<proteinExistence type="predicted"/>
<dbReference type="SMART" id="SM00724">
    <property type="entry name" value="TLC"/>
    <property type="match status" value="1"/>
</dbReference>
<comment type="caution">
    <text evidence="5">The sequence shown here is derived from an EMBL/GenBank/DDBJ whole genome shotgun (WGS) entry which is preliminary data.</text>
</comment>